<feature type="region of interest" description="Disordered" evidence="1">
    <location>
        <begin position="1"/>
        <end position="77"/>
    </location>
</feature>
<proteinExistence type="predicted"/>
<gene>
    <name evidence="2" type="ORF">MRATA1EN1_LOCUS4445</name>
</gene>
<feature type="non-terminal residue" evidence="2">
    <location>
        <position position="243"/>
    </location>
</feature>
<sequence length="243" mass="24969">RAPGAEAEPGRRGPRAAAGRPPEGEAGPLLKPESAGREQPGEGRGRGQSSARSLLLEGDGPARLQAPTLPGVGGERFAGARGSGRALSAGFYHPRVLAHSTSTDEGEDPLSVWLPVVLQIMSAAPGTPRGKSSLAGVEPMTFPSCAPHCLDQRLGRAIDLAPLAAKKGAGGGRRRACSESRGKHRNGGRAAGSGAAVGAVPAESGPQARVRPTTYRLRGPRRLGFSPRAVVLGFRRSPTPTRL</sequence>
<evidence type="ECO:0000256" key="1">
    <source>
        <dbReference type="SAM" id="MobiDB-lite"/>
    </source>
</evidence>
<feature type="compositionally biased region" description="Low complexity" evidence="1">
    <location>
        <begin position="192"/>
        <end position="206"/>
    </location>
</feature>
<keyword evidence="3" id="KW-1185">Reference proteome</keyword>
<evidence type="ECO:0000313" key="2">
    <source>
        <dbReference type="EMBL" id="CAI9155483.1"/>
    </source>
</evidence>
<feature type="region of interest" description="Disordered" evidence="1">
    <location>
        <begin position="169"/>
        <end position="220"/>
    </location>
</feature>
<reference evidence="2" key="1">
    <citation type="submission" date="2023-04" db="EMBL/GenBank/DDBJ databases">
        <authorList>
            <consortium name="ELIXIR-Norway"/>
        </authorList>
    </citation>
    <scope>NUCLEOTIDE SEQUENCE [LARGE SCALE GENOMIC DNA]</scope>
</reference>
<evidence type="ECO:0000313" key="3">
    <source>
        <dbReference type="Proteomes" id="UP001176941"/>
    </source>
</evidence>
<accession>A0ABN8Y1J6</accession>
<feature type="compositionally biased region" description="Basic and acidic residues" evidence="1">
    <location>
        <begin position="34"/>
        <end position="45"/>
    </location>
</feature>
<protein>
    <submittedName>
        <fullName evidence="2">Uncharacterized protein</fullName>
    </submittedName>
</protein>
<dbReference type="EMBL" id="OX459948">
    <property type="protein sequence ID" value="CAI9155483.1"/>
    <property type="molecule type" value="Genomic_DNA"/>
</dbReference>
<feature type="compositionally biased region" description="Low complexity" evidence="1">
    <location>
        <begin position="15"/>
        <end position="28"/>
    </location>
</feature>
<dbReference type="Proteomes" id="UP001176941">
    <property type="component" value="Chromosome 12"/>
</dbReference>
<organism evidence="2 3">
    <name type="scientific">Rangifer tarandus platyrhynchus</name>
    <name type="common">Svalbard reindeer</name>
    <dbReference type="NCBI Taxonomy" id="3082113"/>
    <lineage>
        <taxon>Eukaryota</taxon>
        <taxon>Metazoa</taxon>
        <taxon>Chordata</taxon>
        <taxon>Craniata</taxon>
        <taxon>Vertebrata</taxon>
        <taxon>Euteleostomi</taxon>
        <taxon>Mammalia</taxon>
        <taxon>Eutheria</taxon>
        <taxon>Laurasiatheria</taxon>
        <taxon>Artiodactyla</taxon>
        <taxon>Ruminantia</taxon>
        <taxon>Pecora</taxon>
        <taxon>Cervidae</taxon>
        <taxon>Odocoileinae</taxon>
        <taxon>Rangifer</taxon>
    </lineage>
</organism>
<name>A0ABN8Y1J6_RANTA</name>